<dbReference type="OrthoDB" id="8543853at2"/>
<dbReference type="Proteomes" id="UP000199533">
    <property type="component" value="Unassembled WGS sequence"/>
</dbReference>
<feature type="chain" id="PRO_5011796450" evidence="1">
    <location>
        <begin position="25"/>
        <end position="293"/>
    </location>
</feature>
<dbReference type="Pfam" id="PF10938">
    <property type="entry name" value="YfdX"/>
    <property type="match status" value="1"/>
</dbReference>
<dbReference type="EMBL" id="FOSP01000080">
    <property type="protein sequence ID" value="SFL40400.1"/>
    <property type="molecule type" value="Genomic_DNA"/>
</dbReference>
<evidence type="ECO:0000313" key="3">
    <source>
        <dbReference type="Proteomes" id="UP000199533"/>
    </source>
</evidence>
<keyword evidence="3" id="KW-1185">Reference proteome</keyword>
<gene>
    <name evidence="2" type="ORF">SAMN05216302_10802</name>
</gene>
<keyword evidence="1" id="KW-0732">Signal</keyword>
<organism evidence="2 3">
    <name type="scientific">Nitrosomonas aestuarii</name>
    <dbReference type="NCBI Taxonomy" id="52441"/>
    <lineage>
        <taxon>Bacteria</taxon>
        <taxon>Pseudomonadati</taxon>
        <taxon>Pseudomonadota</taxon>
        <taxon>Betaproteobacteria</taxon>
        <taxon>Nitrosomonadales</taxon>
        <taxon>Nitrosomonadaceae</taxon>
        <taxon>Nitrosomonas</taxon>
    </lineage>
</organism>
<protein>
    <submittedName>
        <fullName evidence="2">YfdX protein</fullName>
    </submittedName>
</protein>
<reference evidence="3" key="1">
    <citation type="submission" date="2016-10" db="EMBL/GenBank/DDBJ databases">
        <authorList>
            <person name="Varghese N."/>
            <person name="Submissions S."/>
        </authorList>
    </citation>
    <scope>NUCLEOTIDE SEQUENCE [LARGE SCALE GENOMIC DNA]</scope>
    <source>
        <strain evidence="3">Nm69</strain>
    </source>
</reference>
<evidence type="ECO:0000313" key="2">
    <source>
        <dbReference type="EMBL" id="SFL40400.1"/>
    </source>
</evidence>
<dbReference type="AlphaFoldDB" id="A0A1I4HF80"/>
<proteinExistence type="predicted"/>
<accession>A0A1I4HF80</accession>
<evidence type="ECO:0000256" key="1">
    <source>
        <dbReference type="SAM" id="SignalP"/>
    </source>
</evidence>
<dbReference type="RefSeq" id="WP_090703779.1">
    <property type="nucleotide sequence ID" value="NZ_FOSP01000080.1"/>
</dbReference>
<feature type="signal peptide" evidence="1">
    <location>
        <begin position="1"/>
        <end position="24"/>
    </location>
</feature>
<name>A0A1I4HF80_9PROT</name>
<sequence>MNKYTLVCGSILIMTFMLPSMISATDILKSDKEKKKTQVEMQREQSQSLAHKMMGHINLAQVALGFDLPNQAIHHIEKAQTIVTQLTSQLPELKINSSFKYGKVTYDDSHTIKEYYVPVLDDILLINDYEAIFKGSKEQGLKATDAGVVHVSVLIDLREVKTSLDTILKDINKKEYTKAQSAFGGIFKGAIIDEEEIDDPTLALSENLSLAKSFLNHGQYDHARFTLKYVQKRLDSAKEKDFSGIDKDSVKKLSADLDQLQADLRKKDPTMTQRINDRFDHWRKTIASWYKST</sequence>
<dbReference type="InterPro" id="IPR021236">
    <property type="entry name" value="Uncharacterised_YfdX"/>
</dbReference>